<name>A0A916ITK5_9BURK</name>
<keyword evidence="3" id="KW-0238">DNA-binding</keyword>
<dbReference type="PANTHER" id="PTHR30126:SF98">
    <property type="entry name" value="HTH-TYPE TRANSCRIPTIONAL ACTIVATOR BAUR"/>
    <property type="match status" value="1"/>
</dbReference>
<reference evidence="6" key="1">
    <citation type="submission" date="2021-03" db="EMBL/GenBank/DDBJ databases">
        <authorList>
            <person name="Peeters C."/>
        </authorList>
    </citation>
    <scope>NUCLEOTIDE SEQUENCE</scope>
    <source>
        <strain evidence="6">LMG 31506</strain>
    </source>
</reference>
<dbReference type="Pfam" id="PF00126">
    <property type="entry name" value="HTH_1"/>
    <property type="match status" value="1"/>
</dbReference>
<dbReference type="EMBL" id="CAJPUY010000005">
    <property type="protein sequence ID" value="CAG2137526.1"/>
    <property type="molecule type" value="Genomic_DNA"/>
</dbReference>
<dbReference type="Gene3D" id="1.10.10.10">
    <property type="entry name" value="Winged helix-like DNA-binding domain superfamily/Winged helix DNA-binding domain"/>
    <property type="match status" value="1"/>
</dbReference>
<evidence type="ECO:0000256" key="4">
    <source>
        <dbReference type="ARBA" id="ARBA00023163"/>
    </source>
</evidence>
<dbReference type="InterPro" id="IPR036390">
    <property type="entry name" value="WH_DNA-bd_sf"/>
</dbReference>
<dbReference type="SUPFAM" id="SSF46785">
    <property type="entry name" value="Winged helix' DNA-binding domain"/>
    <property type="match status" value="1"/>
</dbReference>
<dbReference type="PANTHER" id="PTHR30126">
    <property type="entry name" value="HTH-TYPE TRANSCRIPTIONAL REGULATOR"/>
    <property type="match status" value="1"/>
</dbReference>
<gene>
    <name evidence="6" type="primary">hdfR_4</name>
    <name evidence="6" type="ORF">LMG31506_01854</name>
</gene>
<dbReference type="RefSeq" id="WP_211946820.1">
    <property type="nucleotide sequence ID" value="NZ_CAJPUY010000005.1"/>
</dbReference>
<dbReference type="CDD" id="cd05466">
    <property type="entry name" value="PBP2_LTTR_substrate"/>
    <property type="match status" value="1"/>
</dbReference>
<dbReference type="Gene3D" id="3.40.190.10">
    <property type="entry name" value="Periplasmic binding protein-like II"/>
    <property type="match status" value="1"/>
</dbReference>
<keyword evidence="4" id="KW-0804">Transcription</keyword>
<organism evidence="6 7">
    <name type="scientific">Cupriavidus yeoncheonensis</name>
    <dbReference type="NCBI Taxonomy" id="1462994"/>
    <lineage>
        <taxon>Bacteria</taxon>
        <taxon>Pseudomonadati</taxon>
        <taxon>Pseudomonadota</taxon>
        <taxon>Betaproteobacteria</taxon>
        <taxon>Burkholderiales</taxon>
        <taxon>Burkholderiaceae</taxon>
        <taxon>Cupriavidus</taxon>
    </lineage>
</organism>
<dbReference type="AlphaFoldDB" id="A0A916ITK5"/>
<evidence type="ECO:0000256" key="2">
    <source>
        <dbReference type="ARBA" id="ARBA00023015"/>
    </source>
</evidence>
<protein>
    <submittedName>
        <fullName evidence="6">HTH-type transcriptional regulator HdfR</fullName>
    </submittedName>
</protein>
<sequence>MITKIDTKDHLPDGLIERDLRGLRIFRVAAEARGFGAAESRLGMSRATISRRIKEVESKLGTPLCTRGPQGFELTEAGRAVLGLTAEALDALDRIKPHVDALRGLVSGDLAVGITDHAFSNPACRVSDALQQLNEAAPGVRLEAHTLTINELTRALLERRIHVAIQGVHVRTASLQYVELFQETHCIYTLNASAIGRSRPPLVNRIGQPFVQNALSELGFERGPDAVGLDSVALFVCSGRFSGILPRHYVDQLAARVKLEIVPGTPQYTVTFCAVTDRTRPLPPSGARFIELLRALHPKLS</sequence>
<dbReference type="GO" id="GO:0003700">
    <property type="term" value="F:DNA-binding transcription factor activity"/>
    <property type="evidence" value="ECO:0007669"/>
    <property type="project" value="InterPro"/>
</dbReference>
<dbReference type="PROSITE" id="PS50931">
    <property type="entry name" value="HTH_LYSR"/>
    <property type="match status" value="1"/>
</dbReference>
<feature type="domain" description="HTH lysR-type" evidence="5">
    <location>
        <begin position="18"/>
        <end position="75"/>
    </location>
</feature>
<dbReference type="InterPro" id="IPR036388">
    <property type="entry name" value="WH-like_DNA-bd_sf"/>
</dbReference>
<evidence type="ECO:0000256" key="3">
    <source>
        <dbReference type="ARBA" id="ARBA00023125"/>
    </source>
</evidence>
<dbReference type="InterPro" id="IPR000847">
    <property type="entry name" value="LysR_HTH_N"/>
</dbReference>
<evidence type="ECO:0000259" key="5">
    <source>
        <dbReference type="PROSITE" id="PS50931"/>
    </source>
</evidence>
<comment type="similarity">
    <text evidence="1">Belongs to the LysR transcriptional regulatory family.</text>
</comment>
<evidence type="ECO:0000256" key="1">
    <source>
        <dbReference type="ARBA" id="ARBA00009437"/>
    </source>
</evidence>
<dbReference type="Proteomes" id="UP000672934">
    <property type="component" value="Unassembled WGS sequence"/>
</dbReference>
<accession>A0A916ITK5</accession>
<keyword evidence="7" id="KW-1185">Reference proteome</keyword>
<evidence type="ECO:0000313" key="6">
    <source>
        <dbReference type="EMBL" id="CAG2137526.1"/>
    </source>
</evidence>
<evidence type="ECO:0000313" key="7">
    <source>
        <dbReference type="Proteomes" id="UP000672934"/>
    </source>
</evidence>
<proteinExistence type="inferred from homology"/>
<dbReference type="InterPro" id="IPR005119">
    <property type="entry name" value="LysR_subst-bd"/>
</dbReference>
<keyword evidence="2" id="KW-0805">Transcription regulation</keyword>
<dbReference type="GO" id="GO:0000976">
    <property type="term" value="F:transcription cis-regulatory region binding"/>
    <property type="evidence" value="ECO:0007669"/>
    <property type="project" value="TreeGrafter"/>
</dbReference>
<dbReference type="Pfam" id="PF03466">
    <property type="entry name" value="LysR_substrate"/>
    <property type="match status" value="1"/>
</dbReference>
<dbReference type="SUPFAM" id="SSF53850">
    <property type="entry name" value="Periplasmic binding protein-like II"/>
    <property type="match status" value="1"/>
</dbReference>
<comment type="caution">
    <text evidence="6">The sequence shown here is derived from an EMBL/GenBank/DDBJ whole genome shotgun (WGS) entry which is preliminary data.</text>
</comment>